<dbReference type="SMART" id="SM00388">
    <property type="entry name" value="HisKA"/>
    <property type="match status" value="1"/>
</dbReference>
<evidence type="ECO:0000256" key="5">
    <source>
        <dbReference type="ARBA" id="ARBA00022741"/>
    </source>
</evidence>
<dbReference type="Pfam" id="PF02518">
    <property type="entry name" value="HATPase_c"/>
    <property type="match status" value="1"/>
</dbReference>
<dbReference type="InterPro" id="IPR000014">
    <property type="entry name" value="PAS"/>
</dbReference>
<keyword evidence="16" id="KW-1185">Reference proteome</keyword>
<dbReference type="PROSITE" id="PS50112">
    <property type="entry name" value="PAS"/>
    <property type="match status" value="1"/>
</dbReference>
<dbReference type="InterPro" id="IPR013767">
    <property type="entry name" value="PAS_fold"/>
</dbReference>
<evidence type="ECO:0000259" key="11">
    <source>
        <dbReference type="PROSITE" id="PS50109"/>
    </source>
</evidence>
<dbReference type="PRINTS" id="PR00344">
    <property type="entry name" value="BCTRLSENSOR"/>
</dbReference>
<dbReference type="InterPro" id="IPR003661">
    <property type="entry name" value="HisK_dim/P_dom"/>
</dbReference>
<evidence type="ECO:0000313" key="16">
    <source>
        <dbReference type="Proteomes" id="UP000219215"/>
    </source>
</evidence>
<dbReference type="NCBIfam" id="TIGR00229">
    <property type="entry name" value="sensory_box"/>
    <property type="match status" value="1"/>
</dbReference>
<dbReference type="CDD" id="cd00082">
    <property type="entry name" value="HisKA"/>
    <property type="match status" value="1"/>
</dbReference>
<evidence type="ECO:0000256" key="2">
    <source>
        <dbReference type="ARBA" id="ARBA00012438"/>
    </source>
</evidence>
<evidence type="ECO:0000256" key="3">
    <source>
        <dbReference type="ARBA" id="ARBA00022553"/>
    </source>
</evidence>
<dbReference type="SUPFAM" id="SSF55874">
    <property type="entry name" value="ATPase domain of HSP90 chaperone/DNA topoisomerase II/histidine kinase"/>
    <property type="match status" value="1"/>
</dbReference>
<dbReference type="InterPro" id="IPR004358">
    <property type="entry name" value="Sig_transdc_His_kin-like_C"/>
</dbReference>
<evidence type="ECO:0000256" key="4">
    <source>
        <dbReference type="ARBA" id="ARBA00022679"/>
    </source>
</evidence>
<dbReference type="Gene3D" id="3.30.450.20">
    <property type="entry name" value="PAS domain"/>
    <property type="match status" value="1"/>
</dbReference>
<evidence type="ECO:0000256" key="8">
    <source>
        <dbReference type="ARBA" id="ARBA00023012"/>
    </source>
</evidence>
<dbReference type="InterPro" id="IPR000700">
    <property type="entry name" value="PAS-assoc_C"/>
</dbReference>
<reference evidence="16" key="1">
    <citation type="submission" date="2017-09" db="EMBL/GenBank/DDBJ databases">
        <authorList>
            <person name="Regsiter A."/>
            <person name="William W."/>
        </authorList>
    </citation>
    <scope>NUCLEOTIDE SEQUENCE [LARGE SCALE GENOMIC DNA]</scope>
    <source>
        <strain evidence="16">500-1</strain>
    </source>
</reference>
<keyword evidence="8" id="KW-0902">Two-component regulatory system</keyword>
<dbReference type="Gene3D" id="3.30.565.10">
    <property type="entry name" value="Histidine kinase-like ATPase, C-terminal domain"/>
    <property type="match status" value="1"/>
</dbReference>
<dbReference type="GO" id="GO:0005524">
    <property type="term" value="F:ATP binding"/>
    <property type="evidence" value="ECO:0007669"/>
    <property type="project" value="UniProtKB-KW"/>
</dbReference>
<dbReference type="GO" id="GO:0000155">
    <property type="term" value="F:phosphorelay sensor kinase activity"/>
    <property type="evidence" value="ECO:0007669"/>
    <property type="project" value="InterPro"/>
</dbReference>
<dbReference type="InterPro" id="IPR035965">
    <property type="entry name" value="PAS-like_dom_sf"/>
</dbReference>
<organism evidence="15 16">
    <name type="scientific">Pseudodesulfovibrio profundus</name>
    <dbReference type="NCBI Taxonomy" id="57320"/>
    <lineage>
        <taxon>Bacteria</taxon>
        <taxon>Pseudomonadati</taxon>
        <taxon>Thermodesulfobacteriota</taxon>
        <taxon>Desulfovibrionia</taxon>
        <taxon>Desulfovibrionales</taxon>
        <taxon>Desulfovibrionaceae</taxon>
    </lineage>
</organism>
<dbReference type="Pfam" id="PF00072">
    <property type="entry name" value="Response_reg"/>
    <property type="match status" value="1"/>
</dbReference>
<gene>
    <name evidence="15" type="ORF">DPRO_2818</name>
</gene>
<dbReference type="Pfam" id="PF00512">
    <property type="entry name" value="HisKA"/>
    <property type="match status" value="1"/>
</dbReference>
<dbReference type="SMART" id="SM00387">
    <property type="entry name" value="HATPase_c"/>
    <property type="match status" value="1"/>
</dbReference>
<keyword evidence="5" id="KW-0547">Nucleotide-binding</keyword>
<dbReference type="InterPro" id="IPR005467">
    <property type="entry name" value="His_kinase_dom"/>
</dbReference>
<protein>
    <recommendedName>
        <fullName evidence="2">histidine kinase</fullName>
        <ecNumber evidence="2">2.7.13.3</ecNumber>
    </recommendedName>
</protein>
<dbReference type="Pfam" id="PF00989">
    <property type="entry name" value="PAS"/>
    <property type="match status" value="1"/>
</dbReference>
<keyword evidence="4 15" id="KW-0808">Transferase</keyword>
<dbReference type="SUPFAM" id="SSF47384">
    <property type="entry name" value="Homodimeric domain of signal transducing histidine kinase"/>
    <property type="match status" value="1"/>
</dbReference>
<dbReference type="AlphaFoldDB" id="A0A2C8FAC4"/>
<dbReference type="Proteomes" id="UP000219215">
    <property type="component" value="Chromosome DPRO"/>
</dbReference>
<dbReference type="PANTHER" id="PTHR43065:SF42">
    <property type="entry name" value="TWO-COMPONENT SENSOR PPRA"/>
    <property type="match status" value="1"/>
</dbReference>
<proteinExistence type="predicted"/>
<evidence type="ECO:0000256" key="7">
    <source>
        <dbReference type="ARBA" id="ARBA00022840"/>
    </source>
</evidence>
<dbReference type="InterPro" id="IPR036890">
    <property type="entry name" value="HATPase_C_sf"/>
</dbReference>
<evidence type="ECO:0000259" key="13">
    <source>
        <dbReference type="PROSITE" id="PS50112"/>
    </source>
</evidence>
<feature type="domain" description="PAC" evidence="14">
    <location>
        <begin position="349"/>
        <end position="402"/>
    </location>
</feature>
<dbReference type="PROSITE" id="PS50110">
    <property type="entry name" value="RESPONSE_REGULATORY"/>
    <property type="match status" value="1"/>
</dbReference>
<evidence type="ECO:0000256" key="9">
    <source>
        <dbReference type="PROSITE-ProRule" id="PRU00169"/>
    </source>
</evidence>
<keyword evidence="3 9" id="KW-0597">Phosphoprotein</keyword>
<evidence type="ECO:0000256" key="10">
    <source>
        <dbReference type="SAM" id="MobiDB-lite"/>
    </source>
</evidence>
<dbReference type="InterPro" id="IPR011006">
    <property type="entry name" value="CheY-like_superfamily"/>
</dbReference>
<dbReference type="KEGG" id="pprf:DPRO_2818"/>
<dbReference type="InterPro" id="IPR003594">
    <property type="entry name" value="HATPase_dom"/>
</dbReference>
<dbReference type="PROSITE" id="PS50113">
    <property type="entry name" value="PAC"/>
    <property type="match status" value="1"/>
</dbReference>
<dbReference type="InterPro" id="IPR036097">
    <property type="entry name" value="HisK_dim/P_sf"/>
</dbReference>
<comment type="catalytic activity">
    <reaction evidence="1">
        <text>ATP + protein L-histidine = ADP + protein N-phospho-L-histidine.</text>
        <dbReference type="EC" id="2.7.13.3"/>
    </reaction>
</comment>
<evidence type="ECO:0000256" key="6">
    <source>
        <dbReference type="ARBA" id="ARBA00022777"/>
    </source>
</evidence>
<dbReference type="Gene3D" id="1.10.287.130">
    <property type="match status" value="1"/>
</dbReference>
<keyword evidence="7" id="KW-0067">ATP-binding</keyword>
<feature type="domain" description="Histidine kinase" evidence="11">
    <location>
        <begin position="415"/>
        <end position="639"/>
    </location>
</feature>
<dbReference type="EC" id="2.7.13.3" evidence="2"/>
<dbReference type="SUPFAM" id="SSF55785">
    <property type="entry name" value="PYP-like sensor domain (PAS domain)"/>
    <property type="match status" value="1"/>
</dbReference>
<dbReference type="SMART" id="SM00448">
    <property type="entry name" value="REC"/>
    <property type="match status" value="1"/>
</dbReference>
<name>A0A2C8FAC4_9BACT</name>
<dbReference type="SUPFAM" id="SSF52172">
    <property type="entry name" value="CheY-like"/>
    <property type="match status" value="2"/>
</dbReference>
<dbReference type="EMBL" id="LT907975">
    <property type="protein sequence ID" value="SOB59728.1"/>
    <property type="molecule type" value="Genomic_DNA"/>
</dbReference>
<accession>A0A2C8FAC4</accession>
<evidence type="ECO:0000313" key="15">
    <source>
        <dbReference type="EMBL" id="SOB59728.1"/>
    </source>
</evidence>
<keyword evidence="6 15" id="KW-0418">Kinase</keyword>
<feature type="modified residue" description="4-aspartylphosphate" evidence="9">
    <location>
        <position position="709"/>
    </location>
</feature>
<sequence>MVSDKTKQKHTATSGAPTLKESSSRAGASGSSLNLSFSERLFYISNKRSIAALNRKQLEKTSVSPNNRRFRVLAVDHDKGMLTRYRDVLCFEGEEAAELEALFNDDVKLPSQDDIRAEAENPIFEVDSFTNASDALKAVHKSIKHDDPFAIALIDLHLNSTNTATMLGVDLAEEIRALDQHIEIVLLSPQASVPLKEINKRVLPPEKLLFLQKPFQSAELKQIAASLSSKRELERRLYILNETLASEVEVRTSELNAANRRLRLDISKRAAVLRELQASEQRYRLLFEKNITGNFASDGDGLILDCNMAFANMFGFDSPQHASGADVFKLWTAMGAEEPLSNILRGKERVTNLEVLLQRDGMDLYLLANFDTVRNSDGVLTEIRGYIFDMSEPKRLEEQLRQSQKMEALGTLAGGIAHDFNNILGVILGYSEIIQNSAEPESGLARRVGEITRAGKRARDLVNQILNFSRQGPQERHPITLTPLIKEALKLLRSSVPTNVGIITRIETDKDSVLADPTQIHQIMLNLCGNASHAMQKHGGTLTVTLSDVTNDDPIIPPAELGKPERFVRLSVEDTGGGIAPDVVARIFDPFFTTKKQGEGTGMGLAMVHGIVKRHDGYLELKNTPGEGAGFHVFLPKTDDAARPVAEAATELVFRQGRILFIDDEKPLTDIGREMLESCGFEVVTRTSSIEALEAFKHRADDFDLVITDQTMPNMTGMELAREILKIRRNIPIILCTGFSDAVSYDRLRDLGIGDFIMKPILKHDLIASISRQLSQD</sequence>
<dbReference type="PANTHER" id="PTHR43065">
    <property type="entry name" value="SENSOR HISTIDINE KINASE"/>
    <property type="match status" value="1"/>
</dbReference>
<feature type="domain" description="Response regulatory" evidence="12">
    <location>
        <begin position="658"/>
        <end position="774"/>
    </location>
</feature>
<dbReference type="PROSITE" id="PS50109">
    <property type="entry name" value="HIS_KIN"/>
    <property type="match status" value="1"/>
</dbReference>
<evidence type="ECO:0000256" key="1">
    <source>
        <dbReference type="ARBA" id="ARBA00000085"/>
    </source>
</evidence>
<dbReference type="GO" id="GO:0006355">
    <property type="term" value="P:regulation of DNA-templated transcription"/>
    <property type="evidence" value="ECO:0007669"/>
    <property type="project" value="InterPro"/>
</dbReference>
<feature type="region of interest" description="Disordered" evidence="10">
    <location>
        <begin position="1"/>
        <end position="31"/>
    </location>
</feature>
<dbReference type="InterPro" id="IPR001789">
    <property type="entry name" value="Sig_transdc_resp-reg_receiver"/>
</dbReference>
<evidence type="ECO:0000259" key="12">
    <source>
        <dbReference type="PROSITE" id="PS50110"/>
    </source>
</evidence>
<dbReference type="Gene3D" id="3.40.50.2300">
    <property type="match status" value="2"/>
</dbReference>
<feature type="domain" description="PAS" evidence="13">
    <location>
        <begin position="279"/>
        <end position="320"/>
    </location>
</feature>
<evidence type="ECO:0000259" key="14">
    <source>
        <dbReference type="PROSITE" id="PS50113"/>
    </source>
</evidence>